<evidence type="ECO:0000256" key="4">
    <source>
        <dbReference type="ARBA" id="ARBA00022692"/>
    </source>
</evidence>
<dbReference type="PANTHER" id="PTHR13325:SF3">
    <property type="entry name" value="MEMBRANE-BOUND TRANSCRIPTION FACTOR SITE-2 PROTEASE"/>
    <property type="match status" value="1"/>
</dbReference>
<evidence type="ECO:0000313" key="9">
    <source>
        <dbReference type="EMBL" id="MYM91806.1"/>
    </source>
</evidence>
<dbReference type="GO" id="GO:0016020">
    <property type="term" value="C:membrane"/>
    <property type="evidence" value="ECO:0007669"/>
    <property type="project" value="InterPro"/>
</dbReference>
<feature type="non-terminal residue" evidence="9">
    <location>
        <position position="431"/>
    </location>
</feature>
<dbReference type="InterPro" id="IPR008915">
    <property type="entry name" value="Peptidase_M50"/>
</dbReference>
<accession>A0A845GF10</accession>
<feature type="transmembrane region" description="Helical" evidence="7">
    <location>
        <begin position="195"/>
        <end position="214"/>
    </location>
</feature>
<feature type="transmembrane region" description="Helical" evidence="7">
    <location>
        <begin position="261"/>
        <end position="282"/>
    </location>
</feature>
<sequence>MHPGPVQADGSPSWTLHDPSVNRFYQLGWASFEILQRWHLGSAERILAALRAETTLQLAPDDIDAVLAFLGRHELLVAATAEQGAQLWRRRQAGRPSRAMWLLKNYLFFRVPLLRPEALLQALLPYCAWLFRPRFWWAMGGALLLALGLLSRRWDEFTHTFSNYGGWTAALGVGAALSLAKVLHELGHALTARRFGCRVPAMGVAFLVMMPVLYTDTNEAWKLRSRRQRLLIGGAGMLAELALAVCATLLWCVLPDGPLRAGAFLLASTTWLATLAVNASPFMRFDGYFLLADYVGLPNLHSRAFALALWRLRRWLLGLDDPAPEHFPAATRRKLVLFAWATWLYRLVLFLSIALLVYHLFFKALGILMLFVELGWFIARPIVGELMLWWRRRAELRWCRASRRSALLLALLTGWLVLPWQAEVAAPAVLG</sequence>
<dbReference type="GO" id="GO:0012505">
    <property type="term" value="C:endomembrane system"/>
    <property type="evidence" value="ECO:0007669"/>
    <property type="project" value="UniProtKB-SubCell"/>
</dbReference>
<keyword evidence="6 7" id="KW-0472">Membrane</keyword>
<name>A0A845GF10_9BURK</name>
<comment type="caution">
    <text evidence="9">The sequence shown here is derived from an EMBL/GenBank/DDBJ whole genome shotgun (WGS) entry which is preliminary data.</text>
</comment>
<dbReference type="GO" id="GO:0031293">
    <property type="term" value="P:membrane protein intracellular domain proteolysis"/>
    <property type="evidence" value="ECO:0007669"/>
    <property type="project" value="TreeGrafter"/>
</dbReference>
<protein>
    <submittedName>
        <fullName evidence="9">Peptidase M50</fullName>
    </submittedName>
</protein>
<reference evidence="9 10" key="1">
    <citation type="submission" date="2020-01" db="EMBL/GenBank/DDBJ databases">
        <title>Novel species isolated from a subtropical stream in China.</title>
        <authorList>
            <person name="Lu H."/>
        </authorList>
    </citation>
    <scope>NUCLEOTIDE SEQUENCE [LARGE SCALE GENOMIC DNA]</scope>
    <source>
        <strain evidence="9 10">FT82W</strain>
    </source>
</reference>
<dbReference type="EMBL" id="WWCW01000275">
    <property type="protein sequence ID" value="MYM91806.1"/>
    <property type="molecule type" value="Genomic_DNA"/>
</dbReference>
<proteinExistence type="inferred from homology"/>
<evidence type="ECO:0000256" key="2">
    <source>
        <dbReference type="ARBA" id="ARBA00004127"/>
    </source>
</evidence>
<dbReference type="PANTHER" id="PTHR13325">
    <property type="entry name" value="PROTEASE M50 MEMBRANE-BOUND TRANSCRIPTION FACTOR SITE 2 PROTEASE"/>
    <property type="match status" value="1"/>
</dbReference>
<feature type="transmembrane region" description="Helical" evidence="7">
    <location>
        <begin position="135"/>
        <end position="152"/>
    </location>
</feature>
<feature type="transmembrane region" description="Helical" evidence="7">
    <location>
        <begin position="335"/>
        <end position="358"/>
    </location>
</feature>
<keyword evidence="5 7" id="KW-1133">Transmembrane helix</keyword>
<evidence type="ECO:0000256" key="5">
    <source>
        <dbReference type="ARBA" id="ARBA00022989"/>
    </source>
</evidence>
<feature type="transmembrane region" description="Helical" evidence="7">
    <location>
        <begin position="164"/>
        <end position="183"/>
    </location>
</feature>
<evidence type="ECO:0000256" key="7">
    <source>
        <dbReference type="SAM" id="Phobius"/>
    </source>
</evidence>
<dbReference type="Proteomes" id="UP000470302">
    <property type="component" value="Unassembled WGS sequence"/>
</dbReference>
<dbReference type="Pfam" id="PF02163">
    <property type="entry name" value="Peptidase_M50"/>
    <property type="match status" value="1"/>
</dbReference>
<dbReference type="GO" id="GO:0005737">
    <property type="term" value="C:cytoplasm"/>
    <property type="evidence" value="ECO:0007669"/>
    <property type="project" value="TreeGrafter"/>
</dbReference>
<evidence type="ECO:0000256" key="1">
    <source>
        <dbReference type="ARBA" id="ARBA00001947"/>
    </source>
</evidence>
<comment type="similarity">
    <text evidence="3">Belongs to the peptidase M50B family.</text>
</comment>
<feature type="domain" description="Peptidase M50" evidence="8">
    <location>
        <begin position="176"/>
        <end position="269"/>
    </location>
</feature>
<feature type="transmembrane region" description="Helical" evidence="7">
    <location>
        <begin position="364"/>
        <end position="383"/>
    </location>
</feature>
<organism evidence="9 10">
    <name type="scientific">Duganella vulcania</name>
    <dbReference type="NCBI Taxonomy" id="2692166"/>
    <lineage>
        <taxon>Bacteria</taxon>
        <taxon>Pseudomonadati</taxon>
        <taxon>Pseudomonadota</taxon>
        <taxon>Betaproteobacteria</taxon>
        <taxon>Burkholderiales</taxon>
        <taxon>Oxalobacteraceae</taxon>
        <taxon>Telluria group</taxon>
        <taxon>Duganella</taxon>
    </lineage>
</organism>
<dbReference type="GO" id="GO:0004222">
    <property type="term" value="F:metalloendopeptidase activity"/>
    <property type="evidence" value="ECO:0007669"/>
    <property type="project" value="InterPro"/>
</dbReference>
<keyword evidence="4 7" id="KW-0812">Transmembrane</keyword>
<evidence type="ECO:0000259" key="8">
    <source>
        <dbReference type="Pfam" id="PF02163"/>
    </source>
</evidence>
<feature type="transmembrane region" description="Helical" evidence="7">
    <location>
        <begin position="234"/>
        <end position="254"/>
    </location>
</feature>
<comment type="cofactor">
    <cofactor evidence="1">
        <name>Zn(2+)</name>
        <dbReference type="ChEBI" id="CHEBI:29105"/>
    </cofactor>
</comment>
<dbReference type="AlphaFoldDB" id="A0A845GF10"/>
<feature type="transmembrane region" description="Helical" evidence="7">
    <location>
        <begin position="404"/>
        <end position="422"/>
    </location>
</feature>
<dbReference type="InterPro" id="IPR001193">
    <property type="entry name" value="MBTPS2"/>
</dbReference>
<evidence type="ECO:0000256" key="3">
    <source>
        <dbReference type="ARBA" id="ARBA00007931"/>
    </source>
</evidence>
<evidence type="ECO:0000313" key="10">
    <source>
        <dbReference type="Proteomes" id="UP000470302"/>
    </source>
</evidence>
<evidence type="ECO:0000256" key="6">
    <source>
        <dbReference type="ARBA" id="ARBA00023136"/>
    </source>
</evidence>
<comment type="subcellular location">
    <subcellularLocation>
        <location evidence="2">Endomembrane system</location>
        <topology evidence="2">Multi-pass membrane protein</topology>
    </subcellularLocation>
</comment>
<gene>
    <name evidence="9" type="ORF">GTP91_32095</name>
</gene>